<evidence type="ECO:0000313" key="1">
    <source>
        <dbReference type="EMBL" id="GCA65541.1"/>
    </source>
</evidence>
<dbReference type="EMBL" id="BDIP01011483">
    <property type="protein sequence ID" value="GCA65541.1"/>
    <property type="molecule type" value="Genomic_DNA"/>
</dbReference>
<reference evidence="1 2" key="1">
    <citation type="journal article" date="2018" name="PLoS ONE">
        <title>The draft genome of Kipferlia bialata reveals reductive genome evolution in fornicate parasites.</title>
        <authorList>
            <person name="Tanifuji G."/>
            <person name="Takabayashi S."/>
            <person name="Kume K."/>
            <person name="Takagi M."/>
            <person name="Nakayama T."/>
            <person name="Kamikawa R."/>
            <person name="Inagaki Y."/>
            <person name="Hashimoto T."/>
        </authorList>
    </citation>
    <scope>NUCLEOTIDE SEQUENCE [LARGE SCALE GENOMIC DNA]</scope>
    <source>
        <strain evidence="1">NY0173</strain>
    </source>
</reference>
<gene>
    <name evidence="1" type="ORF">KIPB_017339</name>
</gene>
<comment type="caution">
    <text evidence="1">The sequence shown here is derived from an EMBL/GenBank/DDBJ whole genome shotgun (WGS) entry which is preliminary data.</text>
</comment>
<organism evidence="1 2">
    <name type="scientific">Kipferlia bialata</name>
    <dbReference type="NCBI Taxonomy" id="797122"/>
    <lineage>
        <taxon>Eukaryota</taxon>
        <taxon>Metamonada</taxon>
        <taxon>Carpediemonas-like organisms</taxon>
        <taxon>Kipferlia</taxon>
    </lineage>
</organism>
<dbReference type="Proteomes" id="UP000265618">
    <property type="component" value="Unassembled WGS sequence"/>
</dbReference>
<proteinExistence type="predicted"/>
<protein>
    <submittedName>
        <fullName evidence="1">Uncharacterized protein</fullName>
    </submittedName>
</protein>
<feature type="non-terminal residue" evidence="1">
    <location>
        <position position="66"/>
    </location>
</feature>
<dbReference type="AlphaFoldDB" id="A0A391NWT0"/>
<accession>A0A391NWT0</accession>
<name>A0A391NWT0_9EUKA</name>
<evidence type="ECO:0000313" key="2">
    <source>
        <dbReference type="Proteomes" id="UP000265618"/>
    </source>
</evidence>
<feature type="non-terminal residue" evidence="1">
    <location>
        <position position="1"/>
    </location>
</feature>
<sequence length="66" mass="7104">SVECDLSVFVETGQVGAGADETLYQRIVSDRDAWFGTFASISEGVWQDSGVTEGEGARLSMGIHDY</sequence>
<keyword evidence="2" id="KW-1185">Reference proteome</keyword>